<sequence>MKNTEKLDKTLEKTLTCGYNRNVLFCDRRSNPVKFGLLCVLE</sequence>
<dbReference type="EMBL" id="ACOP02000040">
    <property type="protein sequence ID" value="EEU96963.1"/>
    <property type="molecule type" value="Genomic_DNA"/>
</dbReference>
<reference evidence="1" key="1">
    <citation type="submission" date="2009-08" db="EMBL/GenBank/DDBJ databases">
        <authorList>
            <person name="Weinstock G."/>
            <person name="Sodergren E."/>
            <person name="Clifton S."/>
            <person name="Fulton L."/>
            <person name="Fulton B."/>
            <person name="Courtney L."/>
            <person name="Fronick C."/>
            <person name="Harrison M."/>
            <person name="Strong C."/>
            <person name="Farmer C."/>
            <person name="Delahaunty K."/>
            <person name="Markovic C."/>
            <person name="Hall O."/>
            <person name="Minx P."/>
            <person name="Tomlinson C."/>
            <person name="Mitreva M."/>
            <person name="Nelson J."/>
            <person name="Hou S."/>
            <person name="Wollam A."/>
            <person name="Pepin K.H."/>
            <person name="Johnson M."/>
            <person name="Bhonagiri V."/>
            <person name="Nash W.E."/>
            <person name="Warren W."/>
            <person name="Chinwalla A."/>
            <person name="Mardis E.R."/>
            <person name="Wilson R.K."/>
        </authorList>
    </citation>
    <scope>NUCLEOTIDE SEQUENCE [LARGE SCALE GENOMIC DNA]</scope>
    <source>
        <strain evidence="1">A2-165</strain>
    </source>
</reference>
<evidence type="ECO:0000313" key="1">
    <source>
        <dbReference type="EMBL" id="EEU96963.1"/>
    </source>
</evidence>
<comment type="caution">
    <text evidence="1">The sequence shown here is derived from an EMBL/GenBank/DDBJ whole genome shotgun (WGS) entry which is preliminary data.</text>
</comment>
<dbReference type="AlphaFoldDB" id="C7H545"/>
<evidence type="ECO:0000313" key="2">
    <source>
        <dbReference type="Proteomes" id="UP000004619"/>
    </source>
</evidence>
<proteinExistence type="predicted"/>
<organism evidence="1 2">
    <name type="scientific">Faecalibacterium duncaniae (strain DSM 17677 / JCM 31915 / A2-165)</name>
    <name type="common">Faecalibacterium prausnitzii</name>
    <dbReference type="NCBI Taxonomy" id="411483"/>
    <lineage>
        <taxon>Bacteria</taxon>
        <taxon>Bacillati</taxon>
        <taxon>Bacillota</taxon>
        <taxon>Clostridia</taxon>
        <taxon>Eubacteriales</taxon>
        <taxon>Oscillospiraceae</taxon>
        <taxon>Faecalibacterium</taxon>
    </lineage>
</organism>
<protein>
    <submittedName>
        <fullName evidence="1">Uncharacterized protein</fullName>
    </submittedName>
</protein>
<dbReference type="STRING" id="411483.FAEPRAA2165_01415"/>
<dbReference type="Proteomes" id="UP000004619">
    <property type="component" value="Unassembled WGS sequence"/>
</dbReference>
<dbReference type="HOGENOM" id="CLU_3251795_0_0_9"/>
<name>C7H545_FAED2</name>
<accession>C7H545</accession>
<gene>
    <name evidence="1" type="ORF">FAEPRAA2165_01415</name>
</gene>
<keyword evidence="2" id="KW-1185">Reference proteome</keyword>